<proteinExistence type="predicted"/>
<name>A0A653KSB3_AERVE</name>
<gene>
    <name evidence="1" type="ORF">AERO8C_120525</name>
</gene>
<dbReference type="Proteomes" id="UP000439123">
    <property type="component" value="Unassembled WGS sequence"/>
</dbReference>
<organism evidence="1 2">
    <name type="scientific">Aeromonas veronii</name>
    <dbReference type="NCBI Taxonomy" id="654"/>
    <lineage>
        <taxon>Bacteria</taxon>
        <taxon>Pseudomonadati</taxon>
        <taxon>Pseudomonadota</taxon>
        <taxon>Gammaproteobacteria</taxon>
        <taxon>Aeromonadales</taxon>
        <taxon>Aeromonadaceae</taxon>
        <taxon>Aeromonas</taxon>
    </lineage>
</organism>
<evidence type="ECO:0000313" key="1">
    <source>
        <dbReference type="EMBL" id="VXA82130.1"/>
    </source>
</evidence>
<dbReference type="EMBL" id="CABWLC010000004">
    <property type="protein sequence ID" value="VXA82130.1"/>
    <property type="molecule type" value="Genomic_DNA"/>
</dbReference>
<sequence length="64" mass="6757">MKQGQLHAGPVSLCEQVEKVTPANRFTAFSVTMITVPSPPDLPLGRISPCDGAGVTRYMLSPGT</sequence>
<evidence type="ECO:0000313" key="2">
    <source>
        <dbReference type="Proteomes" id="UP000439123"/>
    </source>
</evidence>
<accession>A0A653KSB3</accession>
<reference evidence="1 2" key="1">
    <citation type="submission" date="2019-10" db="EMBL/GenBank/DDBJ databases">
        <authorList>
            <person name="Karimi E."/>
        </authorList>
    </citation>
    <scope>NUCLEOTIDE SEQUENCE [LARGE SCALE GENOMIC DNA]</scope>
    <source>
        <strain evidence="1">Aeromonas sp. 8C</strain>
    </source>
</reference>
<dbReference type="AlphaFoldDB" id="A0A653KSB3"/>
<protein>
    <submittedName>
        <fullName evidence="1">Uncharacterized protein</fullName>
    </submittedName>
</protein>